<dbReference type="Gene3D" id="3.40.50.300">
    <property type="entry name" value="P-loop containing nucleotide triphosphate hydrolases"/>
    <property type="match status" value="2"/>
</dbReference>
<dbReference type="PROSITE" id="PS51192">
    <property type="entry name" value="HELICASE_ATP_BIND_1"/>
    <property type="match status" value="1"/>
</dbReference>
<comment type="caution">
    <text evidence="8">The sequence shown here is derived from an EMBL/GenBank/DDBJ whole genome shotgun (WGS) entry which is preliminary data.</text>
</comment>
<dbReference type="RefSeq" id="WP_160776672.1">
    <property type="nucleotide sequence ID" value="NZ_WUMV01000007.1"/>
</dbReference>
<feature type="compositionally biased region" description="Basic and acidic residues" evidence="5">
    <location>
        <begin position="798"/>
        <end position="814"/>
    </location>
</feature>
<keyword evidence="4" id="KW-0067">ATP-binding</keyword>
<dbReference type="InterPro" id="IPR027417">
    <property type="entry name" value="P-loop_NTPase"/>
</dbReference>
<keyword evidence="1" id="KW-0547">Nucleotide-binding</keyword>
<sequence length="821" mass="88623">MARPDFSSPLPIDAVLPDLLAALEAGPNAVLVADPGAGKTTRVPLALLDAPWRGDGRIIVLEPRRLAARAAARRMAQTLGEAVSETVGYRVRLETRVSARTRIEVVTEGVFTRMILDDPELSGVSAVLFDEFHERSLDGDLGLALALDVQGALREDLRLLPMSATIDAKAVASLMGGCPVVVSEGRSFPVETHYVGKAGVRGIEDQMAAAVKKALGEEQGSILAFLPGQKEILKTASLLEDRVPANVDVAPLYGALDGKAQDAAIRPAANGRRKVVLSTDIAQTSLTIEGIRVVIDSGLSRVPKFEPSTGLTRLETVRVSRASADQRRGRAGRTQEGVCYRLWDEPQTAALPVQDRPAILEADLTRLVLDLALWGESDSGKLSFLDPPPKGAWTESVELLKALDALDDEGRMTAAGRRLAALPLPPRLAHMLVEAGAQDAGGLASEIAVILTEQGVAGRSTDLRERLLVLRRGKGRRIDEAKALARRWRKLAGIGEGDADPESAGEVLALAYPERVAQRRDGKGGFRLANGRGALLEQSDPLAGEAFLVVADIQGTAARGRIALTAPIDKEAIERLFPSHIEEKTEVVIDANGAIRAKRLRRYGSVVLDERNEPDPDPEAIADALLSLVGKKGIARLPWTKAQKATRARITYLHNTLGPEWPDLSDKALDATLEDWLKPQVAGKTKLDQIDAECLGNALSGLLPWARMAEVDQLLPSHFEAPSGSSIPIDYDAAEGPTLRIRVQELFGLDRHPAIADGKVPLILELLSPAHRPIQITRDLPGFWRGSWADVKADMRGRYPKHSWPDDPLSERATSRAKPRK</sequence>
<dbReference type="Pfam" id="PF00270">
    <property type="entry name" value="DEAD"/>
    <property type="match status" value="1"/>
</dbReference>
<evidence type="ECO:0000256" key="4">
    <source>
        <dbReference type="ARBA" id="ARBA00022840"/>
    </source>
</evidence>
<dbReference type="InterPro" id="IPR013689">
    <property type="entry name" value="RNA_helicase_ATP-dep_HrpB_C"/>
</dbReference>
<dbReference type="PANTHER" id="PTHR43519:SF1">
    <property type="entry name" value="ATP-DEPENDENT RNA HELICASE HRPB"/>
    <property type="match status" value="1"/>
</dbReference>
<keyword evidence="2" id="KW-0378">Hydrolase</keyword>
<dbReference type="PIRSF" id="PIRSF005496">
    <property type="entry name" value="ATP_hel_hrpB"/>
    <property type="match status" value="1"/>
</dbReference>
<dbReference type="FunFam" id="3.40.50.300:FF:002125">
    <property type="entry name" value="ATP-dependent helicase HrpB"/>
    <property type="match status" value="1"/>
</dbReference>
<dbReference type="InterPro" id="IPR048333">
    <property type="entry name" value="HA2_WH"/>
</dbReference>
<dbReference type="PROSITE" id="PS51194">
    <property type="entry name" value="HELICASE_CTER"/>
    <property type="match status" value="1"/>
</dbReference>
<dbReference type="AlphaFoldDB" id="A0A7X3LWJ0"/>
<dbReference type="GO" id="GO:0003676">
    <property type="term" value="F:nucleic acid binding"/>
    <property type="evidence" value="ECO:0007669"/>
    <property type="project" value="InterPro"/>
</dbReference>
<dbReference type="InterPro" id="IPR010225">
    <property type="entry name" value="HrpB"/>
</dbReference>
<dbReference type="InterPro" id="IPR014001">
    <property type="entry name" value="Helicase_ATP-bd"/>
</dbReference>
<organism evidence="8 9">
    <name type="scientific">Stappia sediminis</name>
    <dbReference type="NCBI Taxonomy" id="2692190"/>
    <lineage>
        <taxon>Bacteria</taxon>
        <taxon>Pseudomonadati</taxon>
        <taxon>Pseudomonadota</taxon>
        <taxon>Alphaproteobacteria</taxon>
        <taxon>Hyphomicrobiales</taxon>
        <taxon>Stappiaceae</taxon>
        <taxon>Stappia</taxon>
    </lineage>
</organism>
<dbReference type="Pfam" id="PF04408">
    <property type="entry name" value="WHD_HA2"/>
    <property type="match status" value="1"/>
</dbReference>
<dbReference type="CDD" id="cd18791">
    <property type="entry name" value="SF2_C_RHA"/>
    <property type="match status" value="1"/>
</dbReference>
<dbReference type="InterPro" id="IPR049614">
    <property type="entry name" value="HrpB_DEXH"/>
</dbReference>
<evidence type="ECO:0000256" key="5">
    <source>
        <dbReference type="SAM" id="MobiDB-lite"/>
    </source>
</evidence>
<dbReference type="Gene3D" id="1.20.120.1080">
    <property type="match status" value="1"/>
</dbReference>
<dbReference type="InterPro" id="IPR001650">
    <property type="entry name" value="Helicase_C-like"/>
</dbReference>
<dbReference type="GO" id="GO:0016787">
    <property type="term" value="F:hydrolase activity"/>
    <property type="evidence" value="ECO:0007669"/>
    <property type="project" value="UniProtKB-KW"/>
</dbReference>
<reference evidence="8 9" key="1">
    <citation type="submission" date="2019-12" db="EMBL/GenBank/DDBJ databases">
        <authorList>
            <person name="Li M."/>
        </authorList>
    </citation>
    <scope>NUCLEOTIDE SEQUENCE [LARGE SCALE GENOMIC DNA]</scope>
    <source>
        <strain evidence="8 9">GBMRC 2046</strain>
    </source>
</reference>
<evidence type="ECO:0000259" key="7">
    <source>
        <dbReference type="PROSITE" id="PS51194"/>
    </source>
</evidence>
<name>A0A7X3LWJ0_9HYPH</name>
<evidence type="ECO:0000256" key="3">
    <source>
        <dbReference type="ARBA" id="ARBA00022806"/>
    </source>
</evidence>
<feature type="domain" description="Helicase ATP-binding" evidence="6">
    <location>
        <begin position="20"/>
        <end position="184"/>
    </location>
</feature>
<dbReference type="Pfam" id="PF00271">
    <property type="entry name" value="Helicase_C"/>
    <property type="match status" value="1"/>
</dbReference>
<evidence type="ECO:0000256" key="2">
    <source>
        <dbReference type="ARBA" id="ARBA00022801"/>
    </source>
</evidence>
<dbReference type="GO" id="GO:0005524">
    <property type="term" value="F:ATP binding"/>
    <property type="evidence" value="ECO:0007669"/>
    <property type="project" value="UniProtKB-KW"/>
</dbReference>
<dbReference type="SUPFAM" id="SSF52540">
    <property type="entry name" value="P-loop containing nucleoside triphosphate hydrolases"/>
    <property type="match status" value="2"/>
</dbReference>
<dbReference type="Proteomes" id="UP000433101">
    <property type="component" value="Unassembled WGS sequence"/>
</dbReference>
<evidence type="ECO:0000313" key="9">
    <source>
        <dbReference type="Proteomes" id="UP000433101"/>
    </source>
</evidence>
<evidence type="ECO:0000259" key="6">
    <source>
        <dbReference type="PROSITE" id="PS51192"/>
    </source>
</evidence>
<evidence type="ECO:0000256" key="1">
    <source>
        <dbReference type="ARBA" id="ARBA00022741"/>
    </source>
</evidence>
<dbReference type="EMBL" id="WUMV01000007">
    <property type="protein sequence ID" value="MXN66454.1"/>
    <property type="molecule type" value="Genomic_DNA"/>
</dbReference>
<proteinExistence type="predicted"/>
<keyword evidence="9" id="KW-1185">Reference proteome</keyword>
<feature type="region of interest" description="Disordered" evidence="5">
    <location>
        <begin position="798"/>
        <end position="821"/>
    </location>
</feature>
<dbReference type="InterPro" id="IPR007502">
    <property type="entry name" value="Helicase-assoc_dom"/>
</dbReference>
<dbReference type="Pfam" id="PF08482">
    <property type="entry name" value="HrpB_C"/>
    <property type="match status" value="1"/>
</dbReference>
<dbReference type="PANTHER" id="PTHR43519">
    <property type="entry name" value="ATP-DEPENDENT RNA HELICASE HRPB"/>
    <property type="match status" value="1"/>
</dbReference>
<dbReference type="SMART" id="SM00490">
    <property type="entry name" value="HELICc"/>
    <property type="match status" value="1"/>
</dbReference>
<dbReference type="SMART" id="SM00847">
    <property type="entry name" value="HA2"/>
    <property type="match status" value="1"/>
</dbReference>
<dbReference type="InterPro" id="IPR011545">
    <property type="entry name" value="DEAD/DEAH_box_helicase_dom"/>
</dbReference>
<evidence type="ECO:0000313" key="8">
    <source>
        <dbReference type="EMBL" id="MXN66454.1"/>
    </source>
</evidence>
<dbReference type="CDD" id="cd17990">
    <property type="entry name" value="DEXHc_HrpB"/>
    <property type="match status" value="1"/>
</dbReference>
<dbReference type="GO" id="GO:0004386">
    <property type="term" value="F:helicase activity"/>
    <property type="evidence" value="ECO:0007669"/>
    <property type="project" value="UniProtKB-KW"/>
</dbReference>
<accession>A0A7X3LWJ0</accession>
<dbReference type="SMART" id="SM00487">
    <property type="entry name" value="DEXDc"/>
    <property type="match status" value="1"/>
</dbReference>
<keyword evidence="3 8" id="KW-0347">Helicase</keyword>
<feature type="domain" description="Helicase C-terminal" evidence="7">
    <location>
        <begin position="202"/>
        <end position="385"/>
    </location>
</feature>
<protein>
    <submittedName>
        <fullName evidence="8">ATP-dependent helicase HrpB</fullName>
    </submittedName>
</protein>
<gene>
    <name evidence="8" type="primary">hrpB</name>
    <name evidence="8" type="ORF">GR183_16180</name>
</gene>
<dbReference type="NCBIfam" id="TIGR01970">
    <property type="entry name" value="DEAH_box_HrpB"/>
    <property type="match status" value="1"/>
</dbReference>